<keyword evidence="9" id="KW-0234">DNA repair</keyword>
<dbReference type="STRING" id="650891.SAMN05216203_2616"/>
<comment type="cofactor">
    <cofactor evidence="1">
        <name>Mg(2+)</name>
        <dbReference type="ChEBI" id="CHEBI:18420"/>
    </cofactor>
</comment>
<evidence type="ECO:0000256" key="14">
    <source>
        <dbReference type="ARBA" id="ARBA00041592"/>
    </source>
</evidence>
<dbReference type="Proteomes" id="UP000198644">
    <property type="component" value="Unassembled WGS sequence"/>
</dbReference>
<dbReference type="GO" id="GO:0035539">
    <property type="term" value="F:8-oxo-7,8-dihydrodeoxyguanosine triphosphate pyrophosphatase activity"/>
    <property type="evidence" value="ECO:0007669"/>
    <property type="project" value="UniProtKB-EC"/>
</dbReference>
<keyword evidence="7" id="KW-0378">Hydrolase</keyword>
<keyword evidence="19" id="KW-1185">Reference proteome</keyword>
<proteinExistence type="inferred from homology"/>
<keyword evidence="6" id="KW-0227">DNA damage</keyword>
<evidence type="ECO:0000256" key="16">
    <source>
        <dbReference type="ARBA" id="ARBA00042798"/>
    </source>
</evidence>
<evidence type="ECO:0000313" key="18">
    <source>
        <dbReference type="EMBL" id="SFR73523.1"/>
    </source>
</evidence>
<comment type="catalytic activity">
    <reaction evidence="10">
        <text>8-oxo-dGTP + H2O = 8-oxo-dGMP + diphosphate + H(+)</text>
        <dbReference type="Rhea" id="RHEA:31575"/>
        <dbReference type="ChEBI" id="CHEBI:15377"/>
        <dbReference type="ChEBI" id="CHEBI:15378"/>
        <dbReference type="ChEBI" id="CHEBI:33019"/>
        <dbReference type="ChEBI" id="CHEBI:63224"/>
        <dbReference type="ChEBI" id="CHEBI:77896"/>
        <dbReference type="EC" id="3.6.1.55"/>
    </reaction>
</comment>
<keyword evidence="4" id="KW-0235">DNA replication</keyword>
<dbReference type="InterPro" id="IPR022998">
    <property type="entry name" value="ThiamineP_synth_TenI"/>
</dbReference>
<dbReference type="EMBL" id="FOYW01000002">
    <property type="protein sequence ID" value="SFR73523.1"/>
    <property type="molecule type" value="Genomic_DNA"/>
</dbReference>
<dbReference type="GO" id="GO:0006260">
    <property type="term" value="P:DNA replication"/>
    <property type="evidence" value="ECO:0007669"/>
    <property type="project" value="UniProtKB-KW"/>
</dbReference>
<feature type="domain" description="Nudix hydrolase" evidence="17">
    <location>
        <begin position="7"/>
        <end position="136"/>
    </location>
</feature>
<dbReference type="SUPFAM" id="SSF51391">
    <property type="entry name" value="Thiamin phosphate synthase"/>
    <property type="match status" value="1"/>
</dbReference>
<dbReference type="InterPro" id="IPR047127">
    <property type="entry name" value="MutT-like"/>
</dbReference>
<evidence type="ECO:0000256" key="7">
    <source>
        <dbReference type="ARBA" id="ARBA00022801"/>
    </source>
</evidence>
<dbReference type="InterPro" id="IPR000086">
    <property type="entry name" value="NUDIX_hydrolase_dom"/>
</dbReference>
<dbReference type="GO" id="GO:0046872">
    <property type="term" value="F:metal ion binding"/>
    <property type="evidence" value="ECO:0007669"/>
    <property type="project" value="UniProtKB-KW"/>
</dbReference>
<evidence type="ECO:0000256" key="11">
    <source>
        <dbReference type="ARBA" id="ARBA00036904"/>
    </source>
</evidence>
<dbReference type="CDD" id="cd00564">
    <property type="entry name" value="TMP_TenI"/>
    <property type="match status" value="1"/>
</dbReference>
<evidence type="ECO:0000256" key="5">
    <source>
        <dbReference type="ARBA" id="ARBA00022723"/>
    </source>
</evidence>
<keyword evidence="8" id="KW-0460">Magnesium</keyword>
<dbReference type="GO" id="GO:0044716">
    <property type="term" value="F:8-oxo-GDP phosphatase activity"/>
    <property type="evidence" value="ECO:0007669"/>
    <property type="project" value="TreeGrafter"/>
</dbReference>
<dbReference type="GO" id="GO:0044715">
    <property type="term" value="F:8-oxo-dGDP phosphatase activity"/>
    <property type="evidence" value="ECO:0007669"/>
    <property type="project" value="TreeGrafter"/>
</dbReference>
<dbReference type="CDD" id="cd03425">
    <property type="entry name" value="NUDIX_MutT_NudA_like"/>
    <property type="match status" value="1"/>
</dbReference>
<evidence type="ECO:0000256" key="13">
    <source>
        <dbReference type="ARBA" id="ARBA00040794"/>
    </source>
</evidence>
<reference evidence="18 19" key="1">
    <citation type="submission" date="2016-10" db="EMBL/GenBank/DDBJ databases">
        <authorList>
            <person name="de Groot N.N."/>
        </authorList>
    </citation>
    <scope>NUCLEOTIDE SEQUENCE [LARGE SCALE GENOMIC DNA]</scope>
    <source>
        <strain evidence="18 19">CGMCC 1.9167</strain>
    </source>
</reference>
<comment type="catalytic activity">
    <reaction evidence="11">
        <text>8-oxo-GTP + H2O = 8-oxo-GMP + diphosphate + H(+)</text>
        <dbReference type="Rhea" id="RHEA:67616"/>
        <dbReference type="ChEBI" id="CHEBI:15377"/>
        <dbReference type="ChEBI" id="CHEBI:15378"/>
        <dbReference type="ChEBI" id="CHEBI:33019"/>
        <dbReference type="ChEBI" id="CHEBI:143553"/>
        <dbReference type="ChEBI" id="CHEBI:145694"/>
    </reaction>
</comment>
<dbReference type="InterPro" id="IPR015797">
    <property type="entry name" value="NUDIX_hydrolase-like_dom_sf"/>
</dbReference>
<comment type="similarity">
    <text evidence="2">Belongs to the Nudix hydrolase family.</text>
</comment>
<evidence type="ECO:0000256" key="4">
    <source>
        <dbReference type="ARBA" id="ARBA00022705"/>
    </source>
</evidence>
<dbReference type="InterPro" id="IPR029119">
    <property type="entry name" value="MutY_C"/>
</dbReference>
<sequence>MTPGGGKLVHVAVGVVWRRGRVLVARRPEHAHQGGLLEFPGGKVEAGESVQHALARELLEETAVKVDPASMTPLIRIRHDYGDKEVLLDVWQVHGAVGEPSGLEGQPVFWLAPEQLSPEAFPVANRPIISALRLPDRLAITGNHENVHEALTCLASSRVTAQPELIVLRLPSLPPAAYAEVVTGCIETGGGQARGLLVHDHIELAQALPVAGLHLSWRRAVVLVERPVPADRWFGVSCHSGEELDHAAIIGADYATLGPVLPTPSHPQARGMGWDGFAAMTEQATLPVYALGGTAPDQVALAKSAGGQGIAGISWWWQAIGNGFIQETP</sequence>
<dbReference type="InterPro" id="IPR013785">
    <property type="entry name" value="Aldolase_TIM"/>
</dbReference>
<dbReference type="PROSITE" id="PS51462">
    <property type="entry name" value="NUDIX"/>
    <property type="match status" value="1"/>
</dbReference>
<evidence type="ECO:0000256" key="8">
    <source>
        <dbReference type="ARBA" id="ARBA00022842"/>
    </source>
</evidence>
<protein>
    <recommendedName>
        <fullName evidence="13">8-oxo-dGTP diphosphatase</fullName>
        <ecNumber evidence="12">3.6.1.55</ecNumber>
    </recommendedName>
    <alternativeName>
        <fullName evidence="16">7,8-dihydro-8-oxoguanine-triphosphatase</fullName>
    </alternativeName>
    <alternativeName>
        <fullName evidence="15">Mutator protein MutT</fullName>
    </alternativeName>
    <alternativeName>
        <fullName evidence="14">dGTP pyrophosphohydrolase</fullName>
    </alternativeName>
</protein>
<gene>
    <name evidence="18" type="ORF">SAMN05216203_2616</name>
</gene>
<dbReference type="EC" id="3.6.1.55" evidence="12"/>
<dbReference type="PANTHER" id="PTHR47707:SF1">
    <property type="entry name" value="NUDIX HYDROLASE FAMILY PROTEIN"/>
    <property type="match status" value="1"/>
</dbReference>
<dbReference type="InterPro" id="IPR036206">
    <property type="entry name" value="ThiamineP_synth_sf"/>
</dbReference>
<dbReference type="GO" id="GO:0006281">
    <property type="term" value="P:DNA repair"/>
    <property type="evidence" value="ECO:0007669"/>
    <property type="project" value="UniProtKB-KW"/>
</dbReference>
<evidence type="ECO:0000256" key="15">
    <source>
        <dbReference type="ARBA" id="ARBA00041979"/>
    </source>
</evidence>
<keyword evidence="3" id="KW-0515">Mutator protein</keyword>
<evidence type="ECO:0000256" key="3">
    <source>
        <dbReference type="ARBA" id="ARBA00022457"/>
    </source>
</evidence>
<dbReference type="Gene3D" id="3.90.79.10">
    <property type="entry name" value="Nucleoside Triphosphate Pyrophosphohydrolase"/>
    <property type="match status" value="1"/>
</dbReference>
<evidence type="ECO:0000256" key="6">
    <source>
        <dbReference type="ARBA" id="ARBA00022763"/>
    </source>
</evidence>
<dbReference type="AlphaFoldDB" id="A0A1I6J3F4"/>
<dbReference type="OrthoDB" id="9810648at2"/>
<dbReference type="InterPro" id="IPR020476">
    <property type="entry name" value="Nudix_hydrolase"/>
</dbReference>
<evidence type="ECO:0000256" key="10">
    <source>
        <dbReference type="ARBA" id="ARBA00035861"/>
    </source>
</evidence>
<evidence type="ECO:0000256" key="1">
    <source>
        <dbReference type="ARBA" id="ARBA00001946"/>
    </source>
</evidence>
<accession>A0A1I6J3F4</accession>
<dbReference type="RefSeq" id="WP_092013850.1">
    <property type="nucleotide sequence ID" value="NZ_FOYW01000002.1"/>
</dbReference>
<dbReference type="GO" id="GO:0008413">
    <property type="term" value="F:8-oxo-7,8-dihydroguanosine triphosphate pyrophosphatase activity"/>
    <property type="evidence" value="ECO:0007669"/>
    <property type="project" value="TreeGrafter"/>
</dbReference>
<dbReference type="SUPFAM" id="SSF55811">
    <property type="entry name" value="Nudix"/>
    <property type="match status" value="1"/>
</dbReference>
<dbReference type="PRINTS" id="PR00502">
    <property type="entry name" value="NUDIXFAMILY"/>
</dbReference>
<evidence type="ECO:0000256" key="12">
    <source>
        <dbReference type="ARBA" id="ARBA00038905"/>
    </source>
</evidence>
<dbReference type="NCBIfam" id="NF006530">
    <property type="entry name" value="PRK08999.1"/>
    <property type="match status" value="1"/>
</dbReference>
<keyword evidence="5" id="KW-0479">Metal-binding</keyword>
<organism evidence="18 19">
    <name type="scientific">Marinobacter daqiaonensis</name>
    <dbReference type="NCBI Taxonomy" id="650891"/>
    <lineage>
        <taxon>Bacteria</taxon>
        <taxon>Pseudomonadati</taxon>
        <taxon>Pseudomonadota</taxon>
        <taxon>Gammaproteobacteria</taxon>
        <taxon>Pseudomonadales</taxon>
        <taxon>Marinobacteraceae</taxon>
        <taxon>Marinobacter</taxon>
    </lineage>
</organism>
<evidence type="ECO:0000256" key="2">
    <source>
        <dbReference type="ARBA" id="ARBA00005582"/>
    </source>
</evidence>
<dbReference type="Pfam" id="PF02581">
    <property type="entry name" value="TMP-TENI"/>
    <property type="match status" value="1"/>
</dbReference>
<evidence type="ECO:0000313" key="19">
    <source>
        <dbReference type="Proteomes" id="UP000198644"/>
    </source>
</evidence>
<dbReference type="Gene3D" id="3.20.20.70">
    <property type="entry name" value="Aldolase class I"/>
    <property type="match status" value="1"/>
</dbReference>
<dbReference type="Pfam" id="PF14815">
    <property type="entry name" value="NUDIX_4"/>
    <property type="match status" value="1"/>
</dbReference>
<name>A0A1I6J3F4_9GAMM</name>
<dbReference type="PANTHER" id="PTHR47707">
    <property type="entry name" value="8-OXO-DGTP DIPHOSPHATASE"/>
    <property type="match status" value="1"/>
</dbReference>
<evidence type="ECO:0000256" key="9">
    <source>
        <dbReference type="ARBA" id="ARBA00023204"/>
    </source>
</evidence>
<evidence type="ECO:0000259" key="17">
    <source>
        <dbReference type="PROSITE" id="PS51462"/>
    </source>
</evidence>
<dbReference type="GO" id="GO:0009228">
    <property type="term" value="P:thiamine biosynthetic process"/>
    <property type="evidence" value="ECO:0007669"/>
    <property type="project" value="UniProtKB-KW"/>
</dbReference>